<organism evidence="1 2">
    <name type="scientific">Diphasiastrum complanatum</name>
    <name type="common">Issler's clubmoss</name>
    <name type="synonym">Lycopodium complanatum</name>
    <dbReference type="NCBI Taxonomy" id="34168"/>
    <lineage>
        <taxon>Eukaryota</taxon>
        <taxon>Viridiplantae</taxon>
        <taxon>Streptophyta</taxon>
        <taxon>Embryophyta</taxon>
        <taxon>Tracheophyta</taxon>
        <taxon>Lycopodiopsida</taxon>
        <taxon>Lycopodiales</taxon>
        <taxon>Lycopodiaceae</taxon>
        <taxon>Lycopodioideae</taxon>
        <taxon>Diphasiastrum</taxon>
    </lineage>
</organism>
<dbReference type="Proteomes" id="UP001162992">
    <property type="component" value="Chromosome 13"/>
</dbReference>
<comment type="caution">
    <text evidence="1">The sequence shown here is derived from an EMBL/GenBank/DDBJ whole genome shotgun (WGS) entry which is preliminary data.</text>
</comment>
<name>A0ACC2BXG6_DIPCM</name>
<sequence length="626" mass="70831">MNATGKDREEKALQFLEDVTVNAAAVQQSVLCGILERNGQTEYLKRHGLDGRTDRESFKQCIPVITYEDLEPDIQRIASGDTSPILSAHPISEFLTSSGTSGGQRKLMPTIAEELERKSLLYSLLMPVMNQYISDLDKGKGMYLLFIKHDSKTPGGLFARPVLTSYYKSRYFQDRSYDPWNVYTSPTDTILCVDAYQSMYCQLLCGLLQKSEVLRMGAVFASGFLRAIRFLEQHWPEICQDIRLGQLNERITDFAARKSVMQLLQPSPQLADSIQEECCKASWQGILPRLWPNTKYLDVIVTGSMAQYIPTLDFYSGGLPLVCTMYASSECYFGINLEPLCPPSDVSYTLLPNMAYFEFMPMDDRHNSSEQNSCMKLCDDQSQCVAKPEILVDLVDVEIGKEYELVISTYAGMYRYRVGDILRVTGFYNSAPQFAFVCRKNAILSIDADKTGEQDLQTAVTNATKILKNRFARLKEYTSYADTAKIPGHYVLFWELETTQPLEAWIMEECCLAVEESLDSVYRQCRVADKSIGPLEIRVVSAGTFDQLMDYALSRGASINQYKAPRCIKSTAIIDLLNARVVQSYFSPRFPHWSVVRPEWAFKAHANVKNHQPLLMTVSNEIQASS</sequence>
<gene>
    <name evidence="1" type="ORF">O6H91_13G096200</name>
</gene>
<keyword evidence="2" id="KW-1185">Reference proteome</keyword>
<evidence type="ECO:0000313" key="1">
    <source>
        <dbReference type="EMBL" id="KAJ7534465.1"/>
    </source>
</evidence>
<protein>
    <submittedName>
        <fullName evidence="1">Uncharacterized protein</fullName>
    </submittedName>
</protein>
<proteinExistence type="predicted"/>
<accession>A0ACC2BXG6</accession>
<dbReference type="EMBL" id="CM055104">
    <property type="protein sequence ID" value="KAJ7534465.1"/>
    <property type="molecule type" value="Genomic_DNA"/>
</dbReference>
<reference evidence="2" key="1">
    <citation type="journal article" date="2024" name="Proc. Natl. Acad. Sci. U.S.A.">
        <title>Extraordinary preservation of gene collinearity over three hundred million years revealed in homosporous lycophytes.</title>
        <authorList>
            <person name="Li C."/>
            <person name="Wickell D."/>
            <person name="Kuo L.Y."/>
            <person name="Chen X."/>
            <person name="Nie B."/>
            <person name="Liao X."/>
            <person name="Peng D."/>
            <person name="Ji J."/>
            <person name="Jenkins J."/>
            <person name="Williams M."/>
            <person name="Shu S."/>
            <person name="Plott C."/>
            <person name="Barry K."/>
            <person name="Rajasekar S."/>
            <person name="Grimwood J."/>
            <person name="Han X."/>
            <person name="Sun S."/>
            <person name="Hou Z."/>
            <person name="He W."/>
            <person name="Dai G."/>
            <person name="Sun C."/>
            <person name="Schmutz J."/>
            <person name="Leebens-Mack J.H."/>
            <person name="Li F.W."/>
            <person name="Wang L."/>
        </authorList>
    </citation>
    <scope>NUCLEOTIDE SEQUENCE [LARGE SCALE GENOMIC DNA]</scope>
    <source>
        <strain evidence="2">cv. PW_Plant_1</strain>
    </source>
</reference>
<evidence type="ECO:0000313" key="2">
    <source>
        <dbReference type="Proteomes" id="UP001162992"/>
    </source>
</evidence>